<feature type="domain" description="NACHT" evidence="9">
    <location>
        <begin position="191"/>
        <end position="325"/>
    </location>
</feature>
<evidence type="ECO:0000259" key="8">
    <source>
        <dbReference type="PROSITE" id="PS50824"/>
    </source>
</evidence>
<evidence type="ECO:0000313" key="10">
    <source>
        <dbReference type="Ensembl" id="ENSSLUP00000038973.1"/>
    </source>
</evidence>
<dbReference type="SUPFAM" id="SSF52047">
    <property type="entry name" value="RNI-like"/>
    <property type="match status" value="1"/>
</dbReference>
<dbReference type="Gene3D" id="1.10.533.10">
    <property type="entry name" value="Death Domain, Fas"/>
    <property type="match status" value="1"/>
</dbReference>
<dbReference type="GO" id="GO:0005524">
    <property type="term" value="F:ATP binding"/>
    <property type="evidence" value="ECO:0007669"/>
    <property type="project" value="UniProtKB-KW"/>
</dbReference>
<dbReference type="Pfam" id="PF17776">
    <property type="entry name" value="NLRC4_HD2"/>
    <property type="match status" value="1"/>
</dbReference>
<dbReference type="SUPFAM" id="SSF47986">
    <property type="entry name" value="DEATH domain"/>
    <property type="match status" value="1"/>
</dbReference>
<dbReference type="SMART" id="SM01288">
    <property type="entry name" value="FISNA"/>
    <property type="match status" value="1"/>
</dbReference>
<dbReference type="Ensembl" id="ENSSLUT00000040211.1">
    <property type="protein sequence ID" value="ENSSLUP00000038973.1"/>
    <property type="gene ID" value="ENSSLUG00000017414.1"/>
</dbReference>
<dbReference type="Proteomes" id="UP000694568">
    <property type="component" value="Unplaced"/>
</dbReference>
<dbReference type="Pfam" id="PF14484">
    <property type="entry name" value="FISNA"/>
    <property type="match status" value="1"/>
</dbReference>
<dbReference type="GeneTree" id="ENSGT01120000271898"/>
<evidence type="ECO:0000256" key="2">
    <source>
        <dbReference type="ARBA" id="ARBA00022490"/>
    </source>
</evidence>
<name>A0A8D0D7J0_SANLU</name>
<evidence type="ECO:0000256" key="5">
    <source>
        <dbReference type="ARBA" id="ARBA00022741"/>
    </source>
</evidence>
<dbReference type="InterPro" id="IPR041075">
    <property type="entry name" value="NOD1/2_WH"/>
</dbReference>
<evidence type="ECO:0000256" key="1">
    <source>
        <dbReference type="ARBA" id="ARBA00004496"/>
    </source>
</evidence>
<dbReference type="Pfam" id="PF17779">
    <property type="entry name" value="WHD_NOD2"/>
    <property type="match status" value="1"/>
</dbReference>
<evidence type="ECO:0000256" key="7">
    <source>
        <dbReference type="SAM" id="MobiDB-lite"/>
    </source>
</evidence>
<evidence type="ECO:0000259" key="9">
    <source>
        <dbReference type="PROSITE" id="PS50837"/>
    </source>
</evidence>
<dbReference type="FunFam" id="3.40.50.300:FF:001524">
    <property type="entry name" value="Si:dkey-126g1.7"/>
    <property type="match status" value="1"/>
</dbReference>
<dbReference type="GO" id="GO:0005737">
    <property type="term" value="C:cytoplasm"/>
    <property type="evidence" value="ECO:0007669"/>
    <property type="project" value="UniProtKB-SubCell"/>
</dbReference>
<dbReference type="PANTHER" id="PTHR24106">
    <property type="entry name" value="NACHT, LRR AND CARD DOMAINS-CONTAINING"/>
    <property type="match status" value="1"/>
</dbReference>
<comment type="subcellular location">
    <subcellularLocation>
        <location evidence="1">Cytoplasm</location>
    </subcellularLocation>
</comment>
<dbReference type="InterPro" id="IPR041267">
    <property type="entry name" value="NLRP_HD2"/>
</dbReference>
<dbReference type="Gene3D" id="3.40.50.300">
    <property type="entry name" value="P-loop containing nucleotide triphosphate hydrolases"/>
    <property type="match status" value="1"/>
</dbReference>
<evidence type="ECO:0000256" key="6">
    <source>
        <dbReference type="ARBA" id="ARBA00022840"/>
    </source>
</evidence>
<dbReference type="CDD" id="cd08321">
    <property type="entry name" value="Pyrin_ASC-like"/>
    <property type="match status" value="1"/>
</dbReference>
<feature type="region of interest" description="Disordered" evidence="7">
    <location>
        <begin position="158"/>
        <end position="181"/>
    </location>
</feature>
<dbReference type="InterPro" id="IPR004020">
    <property type="entry name" value="DAPIN"/>
</dbReference>
<evidence type="ECO:0008006" key="12">
    <source>
        <dbReference type="Google" id="ProtNLM"/>
    </source>
</evidence>
<evidence type="ECO:0000256" key="3">
    <source>
        <dbReference type="ARBA" id="ARBA00022614"/>
    </source>
</evidence>
<keyword evidence="5" id="KW-0547">Nucleotide-binding</keyword>
<dbReference type="SMART" id="SM01289">
    <property type="entry name" value="PYRIN"/>
    <property type="match status" value="1"/>
</dbReference>
<feature type="domain" description="Pyrin" evidence="8">
    <location>
        <begin position="1"/>
        <end position="68"/>
    </location>
</feature>
<evidence type="ECO:0000313" key="11">
    <source>
        <dbReference type="Proteomes" id="UP000694568"/>
    </source>
</evidence>
<dbReference type="InterPro" id="IPR027417">
    <property type="entry name" value="P-loop_NTPase"/>
</dbReference>
<organism evidence="10 11">
    <name type="scientific">Sander lucioperca</name>
    <name type="common">Pike-perch</name>
    <name type="synonym">Perca lucioperca</name>
    <dbReference type="NCBI Taxonomy" id="283035"/>
    <lineage>
        <taxon>Eukaryota</taxon>
        <taxon>Metazoa</taxon>
        <taxon>Chordata</taxon>
        <taxon>Craniata</taxon>
        <taxon>Vertebrata</taxon>
        <taxon>Euteleostomi</taxon>
        <taxon>Actinopterygii</taxon>
        <taxon>Neopterygii</taxon>
        <taxon>Teleostei</taxon>
        <taxon>Neoteleostei</taxon>
        <taxon>Acanthomorphata</taxon>
        <taxon>Eupercaria</taxon>
        <taxon>Perciformes</taxon>
        <taxon>Percoidei</taxon>
        <taxon>Percidae</taxon>
        <taxon>Luciopercinae</taxon>
        <taxon>Sander</taxon>
    </lineage>
</organism>
<dbReference type="PROSITE" id="PS50837">
    <property type="entry name" value="NACHT"/>
    <property type="match status" value="1"/>
</dbReference>
<accession>A0A8D0D7J0</accession>
<protein>
    <recommendedName>
        <fullName evidence="12">NACHT domain-containing protein</fullName>
    </recommendedName>
</protein>
<reference evidence="10" key="2">
    <citation type="submission" date="2025-09" db="UniProtKB">
        <authorList>
            <consortium name="Ensembl"/>
        </authorList>
    </citation>
    <scope>IDENTIFICATION</scope>
</reference>
<dbReference type="InterPro" id="IPR011029">
    <property type="entry name" value="DEATH-like_dom_sf"/>
</dbReference>
<dbReference type="InterPro" id="IPR007111">
    <property type="entry name" value="NACHT_NTPase"/>
</dbReference>
<sequence>MAESSGPKMETPQEVVLGTLEDLGAEDFEKFKWHLQQKGALEDFPAIRKSKLEKVDRMKTVDQMFSTYSMNTIKVTRIVLVKMNQNELVKNLSITISEPADILAACQRKVKSNSQKKFQCVFEGIAKAGNKTFLDQMFTEIYITKGGTEEVNDEHEVRQIETASRRPDRPETTIRQEDIFKTPPGREEQIRTVMTKGVAGIGKTVLTQKFTLDWAEDKANQDIQFTFTFTFRELNVLKEERYSLVELVHLFFSETKEAGIYRFEEFPVVFIFDGLDECRLPLDFLNTKILTDVTESTSVDVLLTNLIRGKLLPSARLWITTRPAAANQIPPECVDVVTEVRGFTDPQKEEYFKKRFTDEEQASRIISHIKTSRSLHIMCHIPIFCWITATVLEDMSKTREGGELPKSLTEMYIQFLVVQSKRKNVKYDGGAENDPHWSPDTRKMIESLGKLAFEQLQKDHLIFYESDLTECGIDIRAASVYSGVFTQIFKEERGLYQDNVFCFVHLSVHEFLAALHVHLTFTNSGVNLLLEKWKTIWLSTLFRDKSKQFYQSAVDKALQSPNGHLDLFLRFLLGLSLETNQTLLRGLLTQTGSVSETNKKTAKYIKKKIRENLSPERSINLFHCLNELNDGSLVEEIQQSLRSGSLSIDKPSPAQWSALVFILLSSEKDLDVFDLKKYSASQKALLRLLPVVKASNKALLSGCNLSERSCEALSSVLSSQSSSLRELDLSNNDLKHSGVKLVSAGLKSPDCRLETLRLVFSCMINDGSQILFSSYINY</sequence>
<dbReference type="Pfam" id="PF05729">
    <property type="entry name" value="NACHT"/>
    <property type="match status" value="1"/>
</dbReference>
<dbReference type="SMART" id="SM00368">
    <property type="entry name" value="LRR_RI"/>
    <property type="match status" value="2"/>
</dbReference>
<keyword evidence="3" id="KW-0433">Leucine-rich repeat</keyword>
<keyword evidence="6" id="KW-0067">ATP-binding</keyword>
<proteinExistence type="predicted"/>
<dbReference type="AlphaFoldDB" id="A0A8D0D7J0"/>
<dbReference type="Pfam" id="PF02758">
    <property type="entry name" value="PYRIN"/>
    <property type="match status" value="1"/>
</dbReference>
<keyword evidence="4" id="KW-0677">Repeat</keyword>
<reference evidence="10" key="1">
    <citation type="submission" date="2025-08" db="UniProtKB">
        <authorList>
            <consortium name="Ensembl"/>
        </authorList>
    </citation>
    <scope>IDENTIFICATION</scope>
</reference>
<evidence type="ECO:0000256" key="4">
    <source>
        <dbReference type="ARBA" id="ARBA00022737"/>
    </source>
</evidence>
<dbReference type="InterPro" id="IPR051261">
    <property type="entry name" value="NLR"/>
</dbReference>
<dbReference type="InterPro" id="IPR029495">
    <property type="entry name" value="NACHT-assoc"/>
</dbReference>
<dbReference type="InterPro" id="IPR032675">
    <property type="entry name" value="LRR_dom_sf"/>
</dbReference>
<dbReference type="PROSITE" id="PS50824">
    <property type="entry name" value="DAPIN"/>
    <property type="match status" value="1"/>
</dbReference>
<keyword evidence="2" id="KW-0963">Cytoplasm</keyword>
<keyword evidence="11" id="KW-1185">Reference proteome</keyword>
<dbReference type="Gene3D" id="3.80.10.10">
    <property type="entry name" value="Ribonuclease Inhibitor"/>
    <property type="match status" value="1"/>
</dbReference>